<evidence type="ECO:0000313" key="3">
    <source>
        <dbReference type="EMBL" id="GAT33669.1"/>
    </source>
</evidence>
<keyword evidence="4" id="KW-1185">Reference proteome</keyword>
<dbReference type="STRING" id="690879.TSACC_22086"/>
<dbReference type="InterPro" id="IPR050194">
    <property type="entry name" value="Glycosyltransferase_grp1"/>
</dbReference>
<gene>
    <name evidence="3" type="ORF">TSACC_22086</name>
</gene>
<accession>A0A146G7J2</accession>
<evidence type="ECO:0000313" key="4">
    <source>
        <dbReference type="Proteomes" id="UP000076023"/>
    </source>
</evidence>
<feature type="domain" description="Glycosyl transferase family 1" evidence="1">
    <location>
        <begin position="192"/>
        <end position="357"/>
    </location>
</feature>
<dbReference type="FunCoup" id="A0A146G7J2">
    <property type="interactions" value="248"/>
</dbReference>
<reference evidence="4" key="1">
    <citation type="journal article" date="2017" name="Genome Announc.">
        <title>Draft Genome Sequence of Terrimicrobium sacchariphilum NM-5T, a Facultative Anaerobic Soil Bacterium of the Class Spartobacteria.</title>
        <authorList>
            <person name="Qiu Y.L."/>
            <person name="Tourlousse D.M."/>
            <person name="Matsuura N."/>
            <person name="Ohashi A."/>
            <person name="Sekiguchi Y."/>
        </authorList>
    </citation>
    <scope>NUCLEOTIDE SEQUENCE [LARGE SCALE GENOMIC DNA]</scope>
    <source>
        <strain evidence="4">NM-5</strain>
    </source>
</reference>
<keyword evidence="3" id="KW-0808">Transferase</keyword>
<evidence type="ECO:0000259" key="2">
    <source>
        <dbReference type="Pfam" id="PF13439"/>
    </source>
</evidence>
<dbReference type="SUPFAM" id="SSF53756">
    <property type="entry name" value="UDP-Glycosyltransferase/glycogen phosphorylase"/>
    <property type="match status" value="1"/>
</dbReference>
<sequence>MSQPVVASYCTTFLKKEMRHIYRQVTGLKEFKTFVLTRCRENEDVYPFDDVEILLKPRTNFLRRFYRKHVRRMPAIHYRGEYDQLIEVLRRREVDLMHVYFGHTGVHLLPFLQAWPIPALVSFHGMDIMTRDDQPSYAGKLKEVLKTVPMVLARSESLADRLVALGCDRSKIRLNRTSIPLDGFPYQDRQPPADGAWKFIQASRFIAKKGLEVTLKSFARIKKTYPAAELILAGAGPLEESLKRQATELGILSSVTFTGFLDQESLAKAYREAHVFVHPSQTTETGDQEGVPNAMLEAMAMGLPVVATLHGGIPEAVTSESTGLLVPERDVDAFTAALERLCGDGSLYQSLSRNAAESVRQNFEQSQSIARLEAAYRELLGSSPKAAA</sequence>
<dbReference type="InterPro" id="IPR001296">
    <property type="entry name" value="Glyco_trans_1"/>
</dbReference>
<dbReference type="PANTHER" id="PTHR45947">
    <property type="entry name" value="SULFOQUINOVOSYL TRANSFERASE SQD2"/>
    <property type="match status" value="1"/>
</dbReference>
<dbReference type="PANTHER" id="PTHR45947:SF3">
    <property type="entry name" value="SULFOQUINOVOSYL TRANSFERASE SQD2"/>
    <property type="match status" value="1"/>
</dbReference>
<feature type="domain" description="Glycosyltransferase subfamily 4-like N-terminal" evidence="2">
    <location>
        <begin position="60"/>
        <end position="174"/>
    </location>
</feature>
<name>A0A146G7J2_TERSA</name>
<dbReference type="OrthoDB" id="178536at2"/>
<dbReference type="RefSeq" id="WP_075080695.1">
    <property type="nucleotide sequence ID" value="NZ_BDCO01000002.1"/>
</dbReference>
<evidence type="ECO:0000259" key="1">
    <source>
        <dbReference type="Pfam" id="PF00534"/>
    </source>
</evidence>
<dbReference type="AlphaFoldDB" id="A0A146G7J2"/>
<dbReference type="Gene3D" id="3.40.50.2000">
    <property type="entry name" value="Glycogen Phosphorylase B"/>
    <property type="match status" value="2"/>
</dbReference>
<organism evidence="3 4">
    <name type="scientific">Terrimicrobium sacchariphilum</name>
    <dbReference type="NCBI Taxonomy" id="690879"/>
    <lineage>
        <taxon>Bacteria</taxon>
        <taxon>Pseudomonadati</taxon>
        <taxon>Verrucomicrobiota</taxon>
        <taxon>Terrimicrobiia</taxon>
        <taxon>Terrimicrobiales</taxon>
        <taxon>Terrimicrobiaceae</taxon>
        <taxon>Terrimicrobium</taxon>
    </lineage>
</organism>
<dbReference type="GO" id="GO:0016757">
    <property type="term" value="F:glycosyltransferase activity"/>
    <property type="evidence" value="ECO:0007669"/>
    <property type="project" value="InterPro"/>
</dbReference>
<dbReference type="InterPro" id="IPR028098">
    <property type="entry name" value="Glyco_trans_4-like_N"/>
</dbReference>
<dbReference type="Proteomes" id="UP000076023">
    <property type="component" value="Unassembled WGS sequence"/>
</dbReference>
<comment type="caution">
    <text evidence="3">The sequence shown here is derived from an EMBL/GenBank/DDBJ whole genome shotgun (WGS) entry which is preliminary data.</text>
</comment>
<dbReference type="InParanoid" id="A0A146G7J2"/>
<dbReference type="Pfam" id="PF13439">
    <property type="entry name" value="Glyco_transf_4"/>
    <property type="match status" value="1"/>
</dbReference>
<dbReference type="EMBL" id="BDCO01000002">
    <property type="protein sequence ID" value="GAT33669.1"/>
    <property type="molecule type" value="Genomic_DNA"/>
</dbReference>
<proteinExistence type="predicted"/>
<protein>
    <submittedName>
        <fullName evidence="3">Glycosyltransferase</fullName>
    </submittedName>
</protein>
<dbReference type="Pfam" id="PF00534">
    <property type="entry name" value="Glycos_transf_1"/>
    <property type="match status" value="1"/>
</dbReference>